<protein>
    <submittedName>
        <fullName evidence="6">AcrR family transcriptional regulator</fullName>
    </submittedName>
</protein>
<dbReference type="GO" id="GO:0000976">
    <property type="term" value="F:transcription cis-regulatory region binding"/>
    <property type="evidence" value="ECO:0007669"/>
    <property type="project" value="TreeGrafter"/>
</dbReference>
<accession>A0AAE3W4D6</accession>
<evidence type="ECO:0000313" key="7">
    <source>
        <dbReference type="Proteomes" id="UP001240236"/>
    </source>
</evidence>
<dbReference type="PANTHER" id="PTHR30055">
    <property type="entry name" value="HTH-TYPE TRANSCRIPTIONAL REGULATOR RUTR"/>
    <property type="match status" value="1"/>
</dbReference>
<evidence type="ECO:0000256" key="4">
    <source>
        <dbReference type="PROSITE-ProRule" id="PRU00335"/>
    </source>
</evidence>
<keyword evidence="3" id="KW-0804">Transcription</keyword>
<comment type="caution">
    <text evidence="6">The sequence shown here is derived from an EMBL/GenBank/DDBJ whole genome shotgun (WGS) entry which is preliminary data.</text>
</comment>
<keyword evidence="2 4" id="KW-0238">DNA-binding</keyword>
<dbReference type="PANTHER" id="PTHR30055:SF234">
    <property type="entry name" value="HTH-TYPE TRANSCRIPTIONAL REGULATOR BETI"/>
    <property type="match status" value="1"/>
</dbReference>
<dbReference type="EMBL" id="JAUSUZ010000001">
    <property type="protein sequence ID" value="MDQ0369236.1"/>
    <property type="molecule type" value="Genomic_DNA"/>
</dbReference>
<evidence type="ECO:0000256" key="3">
    <source>
        <dbReference type="ARBA" id="ARBA00023163"/>
    </source>
</evidence>
<dbReference type="PRINTS" id="PR00455">
    <property type="entry name" value="HTHTETR"/>
</dbReference>
<sequence length="205" mass="22080">MTRTDRRPRQRLGEAARREAILTAAGQAFAGHPYDEVAVARVAEAAGASEALVHRYFGSKSGLYLAVVRQSVRLLLDRQRVADAALPADATPRDRLAESVRVYLDTVAVWAVGWLAPLQSPGGEPPAAAELRTESRAYYVRLMRAMLETEDPALDYALHGYLGFLDAACLAWAGQDYPETARPAITAQALGALDGALRAAGHRGL</sequence>
<organism evidence="6 7">
    <name type="scientific">Catenuloplanes indicus</name>
    <dbReference type="NCBI Taxonomy" id="137267"/>
    <lineage>
        <taxon>Bacteria</taxon>
        <taxon>Bacillati</taxon>
        <taxon>Actinomycetota</taxon>
        <taxon>Actinomycetes</taxon>
        <taxon>Micromonosporales</taxon>
        <taxon>Micromonosporaceae</taxon>
        <taxon>Catenuloplanes</taxon>
    </lineage>
</organism>
<evidence type="ECO:0000313" key="6">
    <source>
        <dbReference type="EMBL" id="MDQ0369236.1"/>
    </source>
</evidence>
<dbReference type="RefSeq" id="WP_307244321.1">
    <property type="nucleotide sequence ID" value="NZ_JAUSUZ010000001.1"/>
</dbReference>
<dbReference type="PROSITE" id="PS50977">
    <property type="entry name" value="HTH_TETR_2"/>
    <property type="match status" value="1"/>
</dbReference>
<gene>
    <name evidence="6" type="ORF">J2S42_005905</name>
</gene>
<dbReference type="AlphaFoldDB" id="A0AAE3W4D6"/>
<keyword evidence="7" id="KW-1185">Reference proteome</keyword>
<dbReference type="GO" id="GO:0003700">
    <property type="term" value="F:DNA-binding transcription factor activity"/>
    <property type="evidence" value="ECO:0007669"/>
    <property type="project" value="TreeGrafter"/>
</dbReference>
<feature type="domain" description="HTH tetR-type" evidence="5">
    <location>
        <begin position="15"/>
        <end position="75"/>
    </location>
</feature>
<reference evidence="6 7" key="1">
    <citation type="submission" date="2023-07" db="EMBL/GenBank/DDBJ databases">
        <title>Sequencing the genomes of 1000 actinobacteria strains.</title>
        <authorList>
            <person name="Klenk H.-P."/>
        </authorList>
    </citation>
    <scope>NUCLEOTIDE SEQUENCE [LARGE SCALE GENOMIC DNA]</scope>
    <source>
        <strain evidence="6 7">DSM 44709</strain>
    </source>
</reference>
<feature type="DNA-binding region" description="H-T-H motif" evidence="4">
    <location>
        <begin position="38"/>
        <end position="57"/>
    </location>
</feature>
<evidence type="ECO:0000259" key="5">
    <source>
        <dbReference type="PROSITE" id="PS50977"/>
    </source>
</evidence>
<dbReference type="SUPFAM" id="SSF46689">
    <property type="entry name" value="Homeodomain-like"/>
    <property type="match status" value="1"/>
</dbReference>
<dbReference type="InterPro" id="IPR001647">
    <property type="entry name" value="HTH_TetR"/>
</dbReference>
<keyword evidence="1" id="KW-0805">Transcription regulation</keyword>
<name>A0AAE3W4D6_9ACTN</name>
<dbReference type="Proteomes" id="UP001240236">
    <property type="component" value="Unassembled WGS sequence"/>
</dbReference>
<dbReference type="InterPro" id="IPR050109">
    <property type="entry name" value="HTH-type_TetR-like_transc_reg"/>
</dbReference>
<proteinExistence type="predicted"/>
<dbReference type="Pfam" id="PF00440">
    <property type="entry name" value="TetR_N"/>
    <property type="match status" value="1"/>
</dbReference>
<dbReference type="InterPro" id="IPR009057">
    <property type="entry name" value="Homeodomain-like_sf"/>
</dbReference>
<dbReference type="Gene3D" id="1.10.357.10">
    <property type="entry name" value="Tetracycline Repressor, domain 2"/>
    <property type="match status" value="1"/>
</dbReference>
<evidence type="ECO:0000256" key="2">
    <source>
        <dbReference type="ARBA" id="ARBA00023125"/>
    </source>
</evidence>
<evidence type="ECO:0000256" key="1">
    <source>
        <dbReference type="ARBA" id="ARBA00023015"/>
    </source>
</evidence>